<protein>
    <submittedName>
        <fullName evidence="1">Uncharacterized protein</fullName>
    </submittedName>
</protein>
<evidence type="ECO:0000313" key="1">
    <source>
        <dbReference type="EMBL" id="GJT99301.1"/>
    </source>
</evidence>
<dbReference type="Proteomes" id="UP001151760">
    <property type="component" value="Unassembled WGS sequence"/>
</dbReference>
<evidence type="ECO:0000313" key="2">
    <source>
        <dbReference type="Proteomes" id="UP001151760"/>
    </source>
</evidence>
<accession>A0ABQ5IGK6</accession>
<proteinExistence type="predicted"/>
<sequence length="109" mass="12499">MLVIKRLKRRRNRVIIPLESIPEGENPLIPSSDNQFLEFCYSEFATMFAVDDATYVRVSPLVKGFLYVKWMLIYVYNELPSRADVNNVTLTGVGLHVSAVTFIMTVGRR</sequence>
<comment type="caution">
    <text evidence="1">The sequence shown here is derived from an EMBL/GenBank/DDBJ whole genome shotgun (WGS) entry which is preliminary data.</text>
</comment>
<name>A0ABQ5IGK6_9ASTR</name>
<gene>
    <name evidence="1" type="ORF">Tco_1094819</name>
</gene>
<keyword evidence="2" id="KW-1185">Reference proteome</keyword>
<dbReference type="EMBL" id="BQNB010020758">
    <property type="protein sequence ID" value="GJT99301.1"/>
    <property type="molecule type" value="Genomic_DNA"/>
</dbReference>
<reference evidence="1" key="1">
    <citation type="journal article" date="2022" name="Int. J. Mol. Sci.">
        <title>Draft Genome of Tanacetum Coccineum: Genomic Comparison of Closely Related Tanacetum-Family Plants.</title>
        <authorList>
            <person name="Yamashiro T."/>
            <person name="Shiraishi A."/>
            <person name="Nakayama K."/>
            <person name="Satake H."/>
        </authorList>
    </citation>
    <scope>NUCLEOTIDE SEQUENCE</scope>
</reference>
<reference evidence="1" key="2">
    <citation type="submission" date="2022-01" db="EMBL/GenBank/DDBJ databases">
        <authorList>
            <person name="Yamashiro T."/>
            <person name="Shiraishi A."/>
            <person name="Satake H."/>
            <person name="Nakayama K."/>
        </authorList>
    </citation>
    <scope>NUCLEOTIDE SEQUENCE</scope>
</reference>
<organism evidence="1 2">
    <name type="scientific">Tanacetum coccineum</name>
    <dbReference type="NCBI Taxonomy" id="301880"/>
    <lineage>
        <taxon>Eukaryota</taxon>
        <taxon>Viridiplantae</taxon>
        <taxon>Streptophyta</taxon>
        <taxon>Embryophyta</taxon>
        <taxon>Tracheophyta</taxon>
        <taxon>Spermatophyta</taxon>
        <taxon>Magnoliopsida</taxon>
        <taxon>eudicotyledons</taxon>
        <taxon>Gunneridae</taxon>
        <taxon>Pentapetalae</taxon>
        <taxon>asterids</taxon>
        <taxon>campanulids</taxon>
        <taxon>Asterales</taxon>
        <taxon>Asteraceae</taxon>
        <taxon>Asteroideae</taxon>
        <taxon>Anthemideae</taxon>
        <taxon>Anthemidinae</taxon>
        <taxon>Tanacetum</taxon>
    </lineage>
</organism>